<reference evidence="3 4" key="1">
    <citation type="submission" date="2017-03" db="EMBL/GenBank/DDBJ databases">
        <authorList>
            <person name="Afonso C.L."/>
            <person name="Miller P.J."/>
            <person name="Scott M.A."/>
            <person name="Spackman E."/>
            <person name="Goraichik I."/>
            <person name="Dimitrov K.M."/>
            <person name="Suarez D.L."/>
            <person name="Swayne D.E."/>
        </authorList>
    </citation>
    <scope>NUCLEOTIDE SEQUENCE [LARGE SCALE GENOMIC DNA]</scope>
    <source>
        <strain evidence="3 4">CECT 7691</strain>
    </source>
</reference>
<evidence type="ECO:0000256" key="1">
    <source>
        <dbReference type="SAM" id="MobiDB-lite"/>
    </source>
</evidence>
<feature type="signal peptide" evidence="2">
    <location>
        <begin position="1"/>
        <end position="30"/>
    </location>
</feature>
<evidence type="ECO:0000313" key="3">
    <source>
        <dbReference type="EMBL" id="SLN34592.1"/>
    </source>
</evidence>
<evidence type="ECO:0000313" key="4">
    <source>
        <dbReference type="Proteomes" id="UP000193200"/>
    </source>
</evidence>
<dbReference type="RefSeq" id="WP_085882571.1">
    <property type="nucleotide sequence ID" value="NZ_FWFR01000001.1"/>
</dbReference>
<evidence type="ECO:0000256" key="2">
    <source>
        <dbReference type="SAM" id="SignalP"/>
    </source>
</evidence>
<name>A0A1Y5S8K4_9PROT</name>
<keyword evidence="4" id="KW-1185">Reference proteome</keyword>
<dbReference type="InParanoid" id="A0A1Y5S8K4"/>
<dbReference type="Proteomes" id="UP000193200">
    <property type="component" value="Unassembled WGS sequence"/>
</dbReference>
<sequence>MSSGERTSRAAGRIALAGFCLAISATAALADYREDYDDWWLECRSKLSEPGNYSCAAQTAPQDGVAVFVVQRAGTSYLVAQAEPGIRFDRSLDVSFRINEGVRLFTLPQQPRVAYVAGPEVDSFIAEAPADATLHLSFRDDLGATRYIRFPVRGLRPAVVGLTSAMTQFERSGALPEPAARAQPSSAGTEDSSFTQRIGDWFRRNLSSD</sequence>
<dbReference type="EMBL" id="FWFR01000001">
    <property type="protein sequence ID" value="SLN34592.1"/>
    <property type="molecule type" value="Genomic_DNA"/>
</dbReference>
<accession>A0A1Y5S8K4</accession>
<proteinExistence type="predicted"/>
<evidence type="ECO:0008006" key="5">
    <source>
        <dbReference type="Google" id="ProtNLM"/>
    </source>
</evidence>
<feature type="compositionally biased region" description="Polar residues" evidence="1">
    <location>
        <begin position="183"/>
        <end position="196"/>
    </location>
</feature>
<protein>
    <recommendedName>
        <fullName evidence="5">Invasion associated locus B (IalB) protein</fullName>
    </recommendedName>
</protein>
<dbReference type="OrthoDB" id="580851at2"/>
<organism evidence="3 4">
    <name type="scientific">Oceanibacterium hippocampi</name>
    <dbReference type="NCBI Taxonomy" id="745714"/>
    <lineage>
        <taxon>Bacteria</taxon>
        <taxon>Pseudomonadati</taxon>
        <taxon>Pseudomonadota</taxon>
        <taxon>Alphaproteobacteria</taxon>
        <taxon>Sneathiellales</taxon>
        <taxon>Sneathiellaceae</taxon>
        <taxon>Oceanibacterium</taxon>
    </lineage>
</organism>
<feature type="chain" id="PRO_5012170119" description="Invasion associated locus B (IalB) protein" evidence="2">
    <location>
        <begin position="31"/>
        <end position="209"/>
    </location>
</feature>
<feature type="region of interest" description="Disordered" evidence="1">
    <location>
        <begin position="172"/>
        <end position="198"/>
    </location>
</feature>
<gene>
    <name evidence="3" type="ORF">OCH7691_01346</name>
</gene>
<keyword evidence="2" id="KW-0732">Signal</keyword>
<dbReference type="AlphaFoldDB" id="A0A1Y5S8K4"/>